<evidence type="ECO:0000256" key="4">
    <source>
        <dbReference type="ARBA" id="ARBA00023136"/>
    </source>
</evidence>
<evidence type="ECO:0000256" key="1">
    <source>
        <dbReference type="ARBA" id="ARBA00004167"/>
    </source>
</evidence>
<keyword evidence="3 6" id="KW-1133">Transmembrane helix</keyword>
<reference evidence="8" key="1">
    <citation type="submission" date="2022-01" db="EMBL/GenBank/DDBJ databases">
        <title>Whole genome-based taxonomy of the Shewanellaceae.</title>
        <authorList>
            <person name="Martin-Rodriguez A.J."/>
        </authorList>
    </citation>
    <scope>NUCLEOTIDE SEQUENCE</scope>
    <source>
        <strain evidence="8">DSM 16422</strain>
    </source>
</reference>
<sequence>MPTHTPDTKATEPQITDTPNKDTQDTAQAKPKPKPPSLIRGLLTQLWRTFKFYTRLVIYIPLILLVLIALALGTPIGTKVAVTIASQLLPNVELDYQSGTLNNDLALTYAFWQMDGIKVELNDLQLRWTPRCFINKQLCVETLHASKVAVDIQTSQFASNSDKEPNTIDASDSAEITNDAATTDEYLRLPFDISLHDANLSKVTVTVNDMAYNAENLKASAIWNESGLEVEHISSLGLEVIIPLADKPDDASKDNLQAEQWAMAELPAVRMPFKLFIKELVSQDSLLQLGNRQDKFSHIAISGSYIDYHISLSQLLVNHTYGEVDLIGDIQLIDHYPMNIKAHADIDHISELAGFTQQILKLEINDDFSKLAVNANLSGKSILNLQGIIDLTKATMPFEAEVKESLLQWPLTKPLYLAEIKQLKAKGNIDDLQATVAGHFTSPYHPKLALASSLGYTDKALSFYQLSLISQAGNIQLSGDVSFNNTISWLAQVNVEDIRLQNIDWLNEYTPLKSKINGNFSTSGVATGKTWQAGISDAQLKGRMNGYPLTVSGQVHINQDLAVNAQNLNAEALGASLFINGRADEIWDIDAKLDVPDLSQWVTGARGSIHAKVDVTGNSKNPIVDIDASIEQASYSGGKLDITTLKAHYLPLNQHQYTAELNSENMYFKGYKLDSLKLTSQGNESSQKTAFKTAGDISISTDLNSQTDTNKQTVFAQFSTFNIDNVLGHWQLDDPIDITWDQLNNKGSIDAFCLTHPQNKLCLTNTVSLGNKGQADINFSGNPGQLLAPILSKNIQWDGEAALTSQIRWQPKSKPTATLNFTLLPGNIKLVRNVNNIVDIDYQQLILASTLDEKQFKTRISADSTGIASLDTQININVTPDRAIEGFLNINSLNLEPFGEFFPRLETLQGNLSSKIDLAGSLMTPELTGQLKLAQGAFALSSNPTLIEQTDLTLQLYGQQATIDGKWYMGEGLATTNGKLYWPDGKISGDINVKGEKLAVIQPPLAILDVSPDLNIQFDMQQIALKGAVSVPSGQIKIMQLSEGGVALSDDVVFNDSISELEVKTNPYAIVADINIDVGDNLTVDGMGLTGKLLGSLRLQQQAFKPPLLFGDIKVMNGNYKFMGQTLKINAGEVQFVGPVEVPNLNIEATKEIKEEDIIAGVRVTGTPASPVVSVFSNPSKEQAEVLSYILTGKGFNNTSNEQNNSLMMGAALSLGAQVDGGAINNIGSTARGVIEKFGFSNVQLNANDDGRVAISGFIGEDLMIKYGIGVFNPGYEMTVRYYLFSQLYLESVSGTISQSLDIYYSYDFD</sequence>
<dbReference type="GO" id="GO:0009306">
    <property type="term" value="P:protein secretion"/>
    <property type="evidence" value="ECO:0007669"/>
    <property type="project" value="InterPro"/>
</dbReference>
<dbReference type="GO" id="GO:0005886">
    <property type="term" value="C:plasma membrane"/>
    <property type="evidence" value="ECO:0007669"/>
    <property type="project" value="InterPro"/>
</dbReference>
<dbReference type="EMBL" id="JAKIKP010000008">
    <property type="protein sequence ID" value="MCL1143318.1"/>
    <property type="molecule type" value="Genomic_DNA"/>
</dbReference>
<name>A0A9X1ZKB7_9GAMM</name>
<comment type="subcellular location">
    <subcellularLocation>
        <location evidence="1">Membrane</location>
        <topology evidence="1">Single-pass membrane protein</topology>
    </subcellularLocation>
</comment>
<comment type="caution">
    <text evidence="8">The sequence shown here is derived from an EMBL/GenBank/DDBJ whole genome shotgun (WGS) entry which is preliminary data.</text>
</comment>
<keyword evidence="4 6" id="KW-0472">Membrane</keyword>
<feature type="compositionally biased region" description="Basic and acidic residues" evidence="5">
    <location>
        <begin position="1"/>
        <end position="10"/>
    </location>
</feature>
<dbReference type="Pfam" id="PF04357">
    <property type="entry name" value="TamB"/>
    <property type="match status" value="1"/>
</dbReference>
<organism evidence="8 9">
    <name type="scientific">Shewanella gaetbuli</name>
    <dbReference type="NCBI Taxonomy" id="220752"/>
    <lineage>
        <taxon>Bacteria</taxon>
        <taxon>Pseudomonadati</taxon>
        <taxon>Pseudomonadota</taxon>
        <taxon>Gammaproteobacteria</taxon>
        <taxon>Alteromonadales</taxon>
        <taxon>Shewanellaceae</taxon>
        <taxon>Shewanella</taxon>
    </lineage>
</organism>
<feature type="region of interest" description="Disordered" evidence="5">
    <location>
        <begin position="1"/>
        <end position="36"/>
    </location>
</feature>
<keyword evidence="9" id="KW-1185">Reference proteome</keyword>
<dbReference type="GO" id="GO:0097347">
    <property type="term" value="C:TAM protein secretion complex"/>
    <property type="evidence" value="ECO:0007669"/>
    <property type="project" value="TreeGrafter"/>
</dbReference>
<evidence type="ECO:0000256" key="3">
    <source>
        <dbReference type="ARBA" id="ARBA00022989"/>
    </source>
</evidence>
<dbReference type="RefSeq" id="WP_248995996.1">
    <property type="nucleotide sequence ID" value="NZ_JAKIKP010000008.1"/>
</dbReference>
<evidence type="ECO:0000313" key="9">
    <source>
        <dbReference type="Proteomes" id="UP001139333"/>
    </source>
</evidence>
<keyword evidence="2 6" id="KW-0812">Transmembrane</keyword>
<proteinExistence type="predicted"/>
<evidence type="ECO:0000256" key="5">
    <source>
        <dbReference type="SAM" id="MobiDB-lite"/>
    </source>
</evidence>
<feature type="domain" description="Translocation and assembly module TamB C-terminal" evidence="7">
    <location>
        <begin position="970"/>
        <end position="1309"/>
    </location>
</feature>
<feature type="transmembrane region" description="Helical" evidence="6">
    <location>
        <begin position="56"/>
        <end position="77"/>
    </location>
</feature>
<gene>
    <name evidence="8" type="ORF">L2672_11495</name>
</gene>
<protein>
    <submittedName>
        <fullName evidence="8">Translocation/assembly module TamB domain-containing protein</fullName>
    </submittedName>
</protein>
<dbReference type="PANTHER" id="PTHR36985">
    <property type="entry name" value="TRANSLOCATION AND ASSEMBLY MODULE SUBUNIT TAMB"/>
    <property type="match status" value="1"/>
</dbReference>
<dbReference type="Proteomes" id="UP001139333">
    <property type="component" value="Unassembled WGS sequence"/>
</dbReference>
<evidence type="ECO:0000313" key="8">
    <source>
        <dbReference type="EMBL" id="MCL1143318.1"/>
    </source>
</evidence>
<dbReference type="PANTHER" id="PTHR36985:SF1">
    <property type="entry name" value="TRANSLOCATION AND ASSEMBLY MODULE SUBUNIT TAMB"/>
    <property type="match status" value="1"/>
</dbReference>
<evidence type="ECO:0000259" key="7">
    <source>
        <dbReference type="Pfam" id="PF04357"/>
    </source>
</evidence>
<accession>A0A9X1ZKB7</accession>
<dbReference type="InterPro" id="IPR007452">
    <property type="entry name" value="TamB_C"/>
</dbReference>
<evidence type="ECO:0000256" key="2">
    <source>
        <dbReference type="ARBA" id="ARBA00022692"/>
    </source>
</evidence>
<evidence type="ECO:0000256" key="6">
    <source>
        <dbReference type="SAM" id="Phobius"/>
    </source>
</evidence>